<dbReference type="GO" id="GO:0005506">
    <property type="term" value="F:iron ion binding"/>
    <property type="evidence" value="ECO:0007669"/>
    <property type="project" value="InterPro"/>
</dbReference>
<dbReference type="PANTHER" id="PTHR46696">
    <property type="entry name" value="P450, PUTATIVE (EUROFUNG)-RELATED"/>
    <property type="match status" value="1"/>
</dbReference>
<dbReference type="PRINTS" id="PR00359">
    <property type="entry name" value="BP450"/>
</dbReference>
<keyword evidence="6 7" id="KW-0503">Monooxygenase</keyword>
<evidence type="ECO:0000313" key="9">
    <source>
        <dbReference type="Proteomes" id="UP000595446"/>
    </source>
</evidence>
<dbReference type="GO" id="GO:0016705">
    <property type="term" value="F:oxidoreductase activity, acting on paired donors, with incorporation or reduction of molecular oxygen"/>
    <property type="evidence" value="ECO:0007669"/>
    <property type="project" value="InterPro"/>
</dbReference>
<organism evidence="8 9">
    <name type="scientific">Mycobacterium heckeshornense</name>
    <dbReference type="NCBI Taxonomy" id="110505"/>
    <lineage>
        <taxon>Bacteria</taxon>
        <taxon>Bacillati</taxon>
        <taxon>Actinomycetota</taxon>
        <taxon>Actinomycetes</taxon>
        <taxon>Mycobacteriales</taxon>
        <taxon>Mycobacteriaceae</taxon>
        <taxon>Mycobacterium</taxon>
    </lineage>
</organism>
<evidence type="ECO:0000313" key="8">
    <source>
        <dbReference type="EMBL" id="BCO34200.1"/>
    </source>
</evidence>
<keyword evidence="4 7" id="KW-0560">Oxidoreductase</keyword>
<dbReference type="RefSeq" id="WP_048889749.1">
    <property type="nucleotide sequence ID" value="NZ_AP024237.1"/>
</dbReference>
<dbReference type="PRINTS" id="PR00385">
    <property type="entry name" value="P450"/>
</dbReference>
<gene>
    <name evidence="8" type="primary">cyp143_1</name>
    <name evidence="8" type="ORF">MHEC_06330</name>
</gene>
<dbReference type="PROSITE" id="PS00086">
    <property type="entry name" value="CYTOCHROME_P450"/>
    <property type="match status" value="1"/>
</dbReference>
<dbReference type="InterPro" id="IPR001128">
    <property type="entry name" value="Cyt_P450"/>
</dbReference>
<evidence type="ECO:0000256" key="7">
    <source>
        <dbReference type="RuleBase" id="RU000461"/>
    </source>
</evidence>
<keyword evidence="3 7" id="KW-0479">Metal-binding</keyword>
<dbReference type="InterPro" id="IPR017972">
    <property type="entry name" value="Cyt_P450_CS"/>
</dbReference>
<protein>
    <submittedName>
        <fullName evidence="8">Putative cytochrome P450 143</fullName>
    </submittedName>
</protein>
<dbReference type="EMBL" id="AP024237">
    <property type="protein sequence ID" value="BCO34200.1"/>
    <property type="molecule type" value="Genomic_DNA"/>
</dbReference>
<dbReference type="OrthoDB" id="3599725at2"/>
<evidence type="ECO:0000256" key="6">
    <source>
        <dbReference type="ARBA" id="ARBA00023033"/>
    </source>
</evidence>
<dbReference type="GO" id="GO:0020037">
    <property type="term" value="F:heme binding"/>
    <property type="evidence" value="ECO:0007669"/>
    <property type="project" value="InterPro"/>
</dbReference>
<sequence>MTSVHHSGTDTYGVPQVDYDSLPMAMDRKEGWDALRAIGPVVLMNGWYHLTRREDVLHALRTPEVYSSKKAFDALGSPLPLVPIAFDPPEHTGFRKILQPFFSPHNLSAMLPSLQRQAVAMIDDIAARGQCEVVSELAIPYPSQVFLTFYGLPLADRDQLVKWKDAVIDLADGVTLEGHDLTPAVELFTYLSNAINERRANPGPDILSQVLSGHEPLDDAEAIGLSYLFVLAGLDTVTAAIGFALSALARDPKLRITLLRHPEQVPVFVEEIVRLEPPAPVVPRVTTQPITVGGAMLPEGTPVRLCLGAINRDGSDPVSTNNLVMDGKVHRHWGFGGGPHRCLGSHLACMELNLVVNEWLRRIPEFEVEPGFTPKIKYPANTFSLTSLPLCWEAC</sequence>
<dbReference type="Gene3D" id="1.10.630.10">
    <property type="entry name" value="Cytochrome P450"/>
    <property type="match status" value="1"/>
</dbReference>
<evidence type="ECO:0000256" key="3">
    <source>
        <dbReference type="ARBA" id="ARBA00022723"/>
    </source>
</evidence>
<reference evidence="8 9" key="1">
    <citation type="submission" date="2020-12" db="EMBL/GenBank/DDBJ databases">
        <title>Complete genome sequence of Mycobacterium heckeshornense JCM 15655T, closely related to a pathogenic non-tuberculous mycobacterial species Mycobacterium xenopi.</title>
        <authorList>
            <person name="Yoshida M."/>
            <person name="Fukano H."/>
            <person name="Asakura T."/>
            <person name="Suzuki M."/>
            <person name="Hoshino Y."/>
        </authorList>
    </citation>
    <scope>NUCLEOTIDE SEQUENCE [LARGE SCALE GENOMIC DNA]</scope>
    <source>
        <strain evidence="8 9">JCM 15655</strain>
    </source>
</reference>
<dbReference type="InterPro" id="IPR036396">
    <property type="entry name" value="Cyt_P450_sf"/>
</dbReference>
<dbReference type="GO" id="GO:0004497">
    <property type="term" value="F:monooxygenase activity"/>
    <property type="evidence" value="ECO:0007669"/>
    <property type="project" value="UniProtKB-KW"/>
</dbReference>
<accession>A0A2G8BEW6</accession>
<keyword evidence="9" id="KW-1185">Reference proteome</keyword>
<dbReference type="SUPFAM" id="SSF48264">
    <property type="entry name" value="Cytochrome P450"/>
    <property type="match status" value="1"/>
</dbReference>
<evidence type="ECO:0000256" key="4">
    <source>
        <dbReference type="ARBA" id="ARBA00023002"/>
    </source>
</evidence>
<dbReference type="AlphaFoldDB" id="A0A2G8BEW6"/>
<evidence type="ECO:0000256" key="1">
    <source>
        <dbReference type="ARBA" id="ARBA00010617"/>
    </source>
</evidence>
<comment type="similarity">
    <text evidence="1 7">Belongs to the cytochrome P450 family.</text>
</comment>
<dbReference type="PANTHER" id="PTHR46696:SF6">
    <property type="entry name" value="P450, PUTATIVE (EUROFUNG)-RELATED"/>
    <property type="match status" value="1"/>
</dbReference>
<keyword evidence="5 7" id="KW-0408">Iron</keyword>
<evidence type="ECO:0000256" key="5">
    <source>
        <dbReference type="ARBA" id="ARBA00023004"/>
    </source>
</evidence>
<dbReference type="STRING" id="110505.ACT16_01860"/>
<keyword evidence="2 7" id="KW-0349">Heme</keyword>
<dbReference type="Proteomes" id="UP000595446">
    <property type="component" value="Chromosome"/>
</dbReference>
<dbReference type="Pfam" id="PF00067">
    <property type="entry name" value="p450"/>
    <property type="match status" value="1"/>
</dbReference>
<name>A0A2G8BEW6_9MYCO</name>
<dbReference type="InterPro" id="IPR002397">
    <property type="entry name" value="Cyt_P450_B"/>
</dbReference>
<evidence type="ECO:0000256" key="2">
    <source>
        <dbReference type="ARBA" id="ARBA00022617"/>
    </source>
</evidence>
<proteinExistence type="inferred from homology"/>